<feature type="transmembrane region" description="Helical" evidence="2">
    <location>
        <begin position="6"/>
        <end position="27"/>
    </location>
</feature>
<dbReference type="InterPro" id="IPR001623">
    <property type="entry name" value="DnaJ_domain"/>
</dbReference>
<feature type="domain" description="J" evidence="3">
    <location>
        <begin position="244"/>
        <end position="300"/>
    </location>
</feature>
<dbReference type="PRINTS" id="PR00625">
    <property type="entry name" value="JDOMAIN"/>
</dbReference>
<dbReference type="Proteomes" id="UP000232221">
    <property type="component" value="Chromosome"/>
</dbReference>
<dbReference type="KEGG" id="mcol:MCOLE_v1c04580"/>
<dbReference type="PANTHER" id="PTHR44360">
    <property type="entry name" value="DNAJ HOMOLOG SUBFAMILY B MEMBER 9"/>
    <property type="match status" value="1"/>
</dbReference>
<dbReference type="InterPro" id="IPR036869">
    <property type="entry name" value="J_dom_sf"/>
</dbReference>
<evidence type="ECO:0000256" key="1">
    <source>
        <dbReference type="ARBA" id="ARBA00023186"/>
    </source>
</evidence>
<proteinExistence type="predicted"/>
<dbReference type="SUPFAM" id="SSF46565">
    <property type="entry name" value="Chaperone J-domain"/>
    <property type="match status" value="1"/>
</dbReference>
<name>A0A2K8P4A8_9MOLU</name>
<dbReference type="Pfam" id="PF00226">
    <property type="entry name" value="DnaJ"/>
    <property type="match status" value="1"/>
</dbReference>
<dbReference type="EMBL" id="CP024968">
    <property type="protein sequence ID" value="ATZ20970.1"/>
    <property type="molecule type" value="Genomic_DNA"/>
</dbReference>
<evidence type="ECO:0000259" key="3">
    <source>
        <dbReference type="PROSITE" id="PS50076"/>
    </source>
</evidence>
<reference evidence="4 5" key="1">
    <citation type="submission" date="2017-11" db="EMBL/GenBank/DDBJ databases">
        <title>Genome sequence of Mesoplasma coleopterae BARC 779 (ATCC 49583).</title>
        <authorList>
            <person name="Lo W.-S."/>
            <person name="Kuo C.-H."/>
        </authorList>
    </citation>
    <scope>NUCLEOTIDE SEQUENCE [LARGE SCALE GENOMIC DNA]</scope>
    <source>
        <strain evidence="4 5">BARC 779</strain>
    </source>
</reference>
<dbReference type="InterPro" id="IPR051948">
    <property type="entry name" value="Hsp70_co-chaperone_J-domain"/>
</dbReference>
<evidence type="ECO:0000313" key="5">
    <source>
        <dbReference type="Proteomes" id="UP000232221"/>
    </source>
</evidence>
<dbReference type="CDD" id="cd06257">
    <property type="entry name" value="DnaJ"/>
    <property type="match status" value="1"/>
</dbReference>
<keyword evidence="2" id="KW-0472">Membrane</keyword>
<gene>
    <name evidence="4" type="ORF">MCOLE_v1c04580</name>
</gene>
<accession>A0A2K8P4A8</accession>
<dbReference type="PROSITE" id="PS50076">
    <property type="entry name" value="DNAJ_2"/>
    <property type="match status" value="1"/>
</dbReference>
<evidence type="ECO:0000256" key="2">
    <source>
        <dbReference type="SAM" id="Phobius"/>
    </source>
</evidence>
<keyword evidence="2" id="KW-0812">Transmembrane</keyword>
<keyword evidence="5" id="KW-1185">Reference proteome</keyword>
<evidence type="ECO:0000313" key="4">
    <source>
        <dbReference type="EMBL" id="ATZ20970.1"/>
    </source>
</evidence>
<dbReference type="RefSeq" id="WP_099651270.1">
    <property type="nucleotide sequence ID" value="NZ_CP022511.1"/>
</dbReference>
<dbReference type="SMART" id="SM00271">
    <property type="entry name" value="DnaJ"/>
    <property type="match status" value="1"/>
</dbReference>
<sequence>MVKMLIIILCIILALFVIGSITFLFTFKKNRIESPDAQIRKNEELLSTNRKVWMRNTKRTVLVSKYDYFESFEEFPFNSEFNNTKEYLLKNNFSFTTTNDVIKELKEAQSKILNFWLVEQRKLLKAFDQTGLEDNYQNRNFLMKFYNESLNIYMKVVTQGFVPRILKAKIDFLKGDALLDIDKEVNLMHSWFTKAIDELINELYKQSGVYQQSESYTNNSQYQQYSYQQQRQSKMSDQFSDINWAYQTLGVTEKSTSDEIKKQYRKLAMTYHPDKNKTTEAKDKMVEINRAYQFLKSINKVN</sequence>
<organism evidence="4 5">
    <name type="scientific">Mesoplasma coleopterae</name>
    <dbReference type="NCBI Taxonomy" id="324078"/>
    <lineage>
        <taxon>Bacteria</taxon>
        <taxon>Bacillati</taxon>
        <taxon>Mycoplasmatota</taxon>
        <taxon>Mollicutes</taxon>
        <taxon>Entomoplasmatales</taxon>
        <taxon>Entomoplasmataceae</taxon>
        <taxon>Mesoplasma</taxon>
    </lineage>
</organism>
<protein>
    <recommendedName>
        <fullName evidence="3">J domain-containing protein</fullName>
    </recommendedName>
</protein>
<dbReference type="AlphaFoldDB" id="A0A2K8P4A8"/>
<keyword evidence="2" id="KW-1133">Transmembrane helix</keyword>
<dbReference type="GO" id="GO:0051087">
    <property type="term" value="F:protein-folding chaperone binding"/>
    <property type="evidence" value="ECO:0007669"/>
    <property type="project" value="TreeGrafter"/>
</dbReference>
<keyword evidence="1" id="KW-0143">Chaperone</keyword>
<dbReference type="PANTHER" id="PTHR44360:SF1">
    <property type="entry name" value="DNAJ HOMOLOG SUBFAMILY B MEMBER 9"/>
    <property type="match status" value="1"/>
</dbReference>
<dbReference type="GO" id="GO:0036503">
    <property type="term" value="P:ERAD pathway"/>
    <property type="evidence" value="ECO:0007669"/>
    <property type="project" value="TreeGrafter"/>
</dbReference>
<dbReference type="GO" id="GO:0051787">
    <property type="term" value="F:misfolded protein binding"/>
    <property type="evidence" value="ECO:0007669"/>
    <property type="project" value="TreeGrafter"/>
</dbReference>
<dbReference type="Gene3D" id="1.10.287.110">
    <property type="entry name" value="DnaJ domain"/>
    <property type="match status" value="1"/>
</dbReference>
<dbReference type="OrthoDB" id="9779889at2"/>